<proteinExistence type="inferred from homology"/>
<evidence type="ECO:0000256" key="2">
    <source>
        <dbReference type="ARBA" id="ARBA00022692"/>
    </source>
</evidence>
<feature type="region of interest" description="Disordered" evidence="6">
    <location>
        <begin position="346"/>
        <end position="382"/>
    </location>
</feature>
<keyword evidence="10" id="KW-1185">Reference proteome</keyword>
<dbReference type="AlphaFoldDB" id="A0A9P4S8W9"/>
<feature type="transmembrane region" description="Helical" evidence="7">
    <location>
        <begin position="178"/>
        <end position="201"/>
    </location>
</feature>
<feature type="transmembrane region" description="Helical" evidence="7">
    <location>
        <begin position="213"/>
        <end position="238"/>
    </location>
</feature>
<evidence type="ECO:0000313" key="9">
    <source>
        <dbReference type="EMBL" id="KAF2838202.1"/>
    </source>
</evidence>
<reference evidence="9" key="1">
    <citation type="journal article" date="2020" name="Stud. Mycol.">
        <title>101 Dothideomycetes genomes: a test case for predicting lifestyles and emergence of pathogens.</title>
        <authorList>
            <person name="Haridas S."/>
            <person name="Albert R."/>
            <person name="Binder M."/>
            <person name="Bloem J."/>
            <person name="Labutti K."/>
            <person name="Salamov A."/>
            <person name="Andreopoulos B."/>
            <person name="Baker S."/>
            <person name="Barry K."/>
            <person name="Bills G."/>
            <person name="Bluhm B."/>
            <person name="Cannon C."/>
            <person name="Castanera R."/>
            <person name="Culley D."/>
            <person name="Daum C."/>
            <person name="Ezra D."/>
            <person name="Gonzalez J."/>
            <person name="Henrissat B."/>
            <person name="Kuo A."/>
            <person name="Liang C."/>
            <person name="Lipzen A."/>
            <person name="Lutzoni F."/>
            <person name="Magnuson J."/>
            <person name="Mondo S."/>
            <person name="Nolan M."/>
            <person name="Ohm R."/>
            <person name="Pangilinan J."/>
            <person name="Park H.-J."/>
            <person name="Ramirez L."/>
            <person name="Alfaro M."/>
            <person name="Sun H."/>
            <person name="Tritt A."/>
            <person name="Yoshinaga Y."/>
            <person name="Zwiers L.-H."/>
            <person name="Turgeon B."/>
            <person name="Goodwin S."/>
            <person name="Spatafora J."/>
            <person name="Crous P."/>
            <person name="Grigoriev I."/>
        </authorList>
    </citation>
    <scope>NUCLEOTIDE SEQUENCE</scope>
    <source>
        <strain evidence="9">CBS 101060</strain>
    </source>
</reference>
<evidence type="ECO:0000256" key="3">
    <source>
        <dbReference type="ARBA" id="ARBA00022989"/>
    </source>
</evidence>
<evidence type="ECO:0000313" key="10">
    <source>
        <dbReference type="Proteomes" id="UP000799429"/>
    </source>
</evidence>
<comment type="subcellular location">
    <subcellularLocation>
        <location evidence="1">Membrane</location>
        <topology evidence="1">Multi-pass membrane protein</topology>
    </subcellularLocation>
</comment>
<evidence type="ECO:0000259" key="8">
    <source>
        <dbReference type="Pfam" id="PF20684"/>
    </source>
</evidence>
<feature type="transmembrane region" description="Helical" evidence="7">
    <location>
        <begin position="132"/>
        <end position="158"/>
    </location>
</feature>
<name>A0A9P4S8W9_9PEZI</name>
<sequence>MDPTLIGDSSRWDRTRQWTLVNLSVALTVLSGVFVVLRIGTRLWLMRNVGSDDYMIIAAFIFTVGYLAEIIVGKHYGMGISGQFLNLDQMTANLKNTVAVEITYYIILYCIKVSILLLYLRIAVQQSFRRLCIYTIGVLTIFVIICIIVCLTQCIPLHKFWDLTGTVQGSCINSLVFFYFTSSFNIVTDIWILALPIKTLLSIQRPTREKLALYLVFGMGAFSLIASIIRLHTLYIFVESADQFYDVIPVNVWSIVEVTVAIICASIPSLKPLISKSQREPGTQGKYGFHSIDKMGELAGGSKLEDRKHARVNSTEVLTPRGKGELELFELERDGCTTTVEGKEQMHTRKSKGAYWQSDSSSQEDILPLQHPAPSYNGPGIMKDTTVEVLSKRESGFKEPGERV</sequence>
<gene>
    <name evidence="9" type="ORF">M501DRAFT_1011818</name>
</gene>
<comment type="caution">
    <text evidence="9">The sequence shown here is derived from an EMBL/GenBank/DDBJ whole genome shotgun (WGS) entry which is preliminary data.</text>
</comment>
<feature type="transmembrane region" description="Helical" evidence="7">
    <location>
        <begin position="53"/>
        <end position="72"/>
    </location>
</feature>
<feature type="transmembrane region" description="Helical" evidence="7">
    <location>
        <begin position="20"/>
        <end position="41"/>
    </location>
</feature>
<feature type="transmembrane region" description="Helical" evidence="7">
    <location>
        <begin position="250"/>
        <end position="270"/>
    </location>
</feature>
<keyword evidence="2 7" id="KW-0812">Transmembrane</keyword>
<dbReference type="InterPro" id="IPR049326">
    <property type="entry name" value="Rhodopsin_dom_fungi"/>
</dbReference>
<protein>
    <recommendedName>
        <fullName evidence="8">Rhodopsin domain-containing protein</fullName>
    </recommendedName>
</protein>
<feature type="domain" description="Rhodopsin" evidence="8">
    <location>
        <begin position="37"/>
        <end position="276"/>
    </location>
</feature>
<keyword evidence="4 7" id="KW-0472">Membrane</keyword>
<keyword evidence="3 7" id="KW-1133">Transmembrane helix</keyword>
<evidence type="ECO:0000256" key="4">
    <source>
        <dbReference type="ARBA" id="ARBA00023136"/>
    </source>
</evidence>
<dbReference type="OrthoDB" id="5329176at2759"/>
<dbReference type="Proteomes" id="UP000799429">
    <property type="component" value="Unassembled WGS sequence"/>
</dbReference>
<comment type="similarity">
    <text evidence="5">Belongs to the SAT4 family.</text>
</comment>
<dbReference type="GO" id="GO:0016020">
    <property type="term" value="C:membrane"/>
    <property type="evidence" value="ECO:0007669"/>
    <property type="project" value="UniProtKB-SubCell"/>
</dbReference>
<feature type="transmembrane region" description="Helical" evidence="7">
    <location>
        <begin position="102"/>
        <end position="120"/>
    </location>
</feature>
<evidence type="ECO:0000256" key="7">
    <source>
        <dbReference type="SAM" id="Phobius"/>
    </source>
</evidence>
<organism evidence="9 10">
    <name type="scientific">Patellaria atrata CBS 101060</name>
    <dbReference type="NCBI Taxonomy" id="1346257"/>
    <lineage>
        <taxon>Eukaryota</taxon>
        <taxon>Fungi</taxon>
        <taxon>Dikarya</taxon>
        <taxon>Ascomycota</taxon>
        <taxon>Pezizomycotina</taxon>
        <taxon>Dothideomycetes</taxon>
        <taxon>Dothideomycetes incertae sedis</taxon>
        <taxon>Patellariales</taxon>
        <taxon>Patellariaceae</taxon>
        <taxon>Patellaria</taxon>
    </lineage>
</organism>
<evidence type="ECO:0000256" key="6">
    <source>
        <dbReference type="SAM" id="MobiDB-lite"/>
    </source>
</evidence>
<evidence type="ECO:0000256" key="1">
    <source>
        <dbReference type="ARBA" id="ARBA00004141"/>
    </source>
</evidence>
<dbReference type="EMBL" id="MU006097">
    <property type="protein sequence ID" value="KAF2838202.1"/>
    <property type="molecule type" value="Genomic_DNA"/>
</dbReference>
<dbReference type="PANTHER" id="PTHR33048">
    <property type="entry name" value="PTH11-LIKE INTEGRAL MEMBRANE PROTEIN (AFU_ORTHOLOGUE AFUA_5G11245)"/>
    <property type="match status" value="1"/>
</dbReference>
<accession>A0A9P4S8W9</accession>
<evidence type="ECO:0000256" key="5">
    <source>
        <dbReference type="ARBA" id="ARBA00038359"/>
    </source>
</evidence>
<dbReference type="Pfam" id="PF20684">
    <property type="entry name" value="Fung_rhodopsin"/>
    <property type="match status" value="1"/>
</dbReference>
<dbReference type="InterPro" id="IPR052337">
    <property type="entry name" value="SAT4-like"/>
</dbReference>
<dbReference type="PANTHER" id="PTHR33048:SF123">
    <property type="entry name" value="INTEGRAL MEMBRANE PROTEIN"/>
    <property type="match status" value="1"/>
</dbReference>